<keyword evidence="5" id="KW-1185">Reference proteome</keyword>
<dbReference type="InterPro" id="IPR029039">
    <property type="entry name" value="Flavoprotein-like_sf"/>
</dbReference>
<evidence type="ECO:0000313" key="4">
    <source>
        <dbReference type="EMBL" id="MFC3683120.1"/>
    </source>
</evidence>
<dbReference type="Proteomes" id="UP001595729">
    <property type="component" value="Unassembled WGS sequence"/>
</dbReference>
<reference evidence="5" key="1">
    <citation type="journal article" date="2019" name="Int. J. Syst. Evol. Microbiol.">
        <title>The Global Catalogue of Microorganisms (GCM) 10K type strain sequencing project: providing services to taxonomists for standard genome sequencing and annotation.</title>
        <authorList>
            <consortium name="The Broad Institute Genomics Platform"/>
            <consortium name="The Broad Institute Genome Sequencing Center for Infectious Disease"/>
            <person name="Wu L."/>
            <person name="Ma J."/>
        </authorList>
    </citation>
    <scope>NUCLEOTIDE SEQUENCE [LARGE SCALE GENOMIC DNA]</scope>
    <source>
        <strain evidence="5">KCTC 42501</strain>
    </source>
</reference>
<dbReference type="EMBL" id="JBHRXX010000002">
    <property type="protein sequence ID" value="MFC3683120.1"/>
    <property type="molecule type" value="Genomic_DNA"/>
</dbReference>
<evidence type="ECO:0000256" key="2">
    <source>
        <dbReference type="ARBA" id="ARBA00022643"/>
    </source>
</evidence>
<evidence type="ECO:0000313" key="5">
    <source>
        <dbReference type="Proteomes" id="UP001595729"/>
    </source>
</evidence>
<dbReference type="Gene3D" id="3.40.50.360">
    <property type="match status" value="1"/>
</dbReference>
<organism evidence="4 5">
    <name type="scientific">Hydrogenophaga luteola</name>
    <dbReference type="NCBI Taxonomy" id="1591122"/>
    <lineage>
        <taxon>Bacteria</taxon>
        <taxon>Pseudomonadati</taxon>
        <taxon>Pseudomonadota</taxon>
        <taxon>Betaproteobacteria</taxon>
        <taxon>Burkholderiales</taxon>
        <taxon>Comamonadaceae</taxon>
        <taxon>Hydrogenophaga</taxon>
    </lineage>
</organism>
<protein>
    <submittedName>
        <fullName evidence="4">Flavodoxin family protein</fullName>
    </submittedName>
</protein>
<keyword evidence="2" id="KW-0288">FMN</keyword>
<evidence type="ECO:0000256" key="1">
    <source>
        <dbReference type="ARBA" id="ARBA00022630"/>
    </source>
</evidence>
<dbReference type="SUPFAM" id="SSF52218">
    <property type="entry name" value="Flavoproteins"/>
    <property type="match status" value="1"/>
</dbReference>
<sequence>MTDPKHFLFLVASTREAGHVGNTEWLARQAAASLPADTTQTWVHLARAGIPEFVDQRHTVGSYPMPEDGSVMRGLLDQTLACTDLVFVAPVYWFSFPSTLKAYLDHWSAWLRVPGLDFKARMSTKRLWLITTNGDRAKAQPMIDSTAMCAKFLDMPLAGVLWGKGGPPDAAKGDEHAVAAAPTFFLG</sequence>
<dbReference type="PANTHER" id="PTHR43278">
    <property type="entry name" value="NAD(P)H-DEPENDENT FMN-CONTAINING OXIDOREDUCTASE YWQN-RELATED"/>
    <property type="match status" value="1"/>
</dbReference>
<dbReference type="PANTHER" id="PTHR43278:SF4">
    <property type="entry name" value="NAD(P)H-DEPENDENT FMN-CONTAINING OXIDOREDUCTASE YWQN-RELATED"/>
    <property type="match status" value="1"/>
</dbReference>
<keyword evidence="1" id="KW-0285">Flavoprotein</keyword>
<proteinExistence type="predicted"/>
<accession>A0ABV7W041</accession>
<dbReference type="InterPro" id="IPR003680">
    <property type="entry name" value="Flavodoxin_fold"/>
</dbReference>
<feature type="domain" description="Flavodoxin-like fold" evidence="3">
    <location>
        <begin position="6"/>
        <end position="139"/>
    </location>
</feature>
<name>A0ABV7W041_9BURK</name>
<evidence type="ECO:0000259" key="3">
    <source>
        <dbReference type="Pfam" id="PF02525"/>
    </source>
</evidence>
<dbReference type="RefSeq" id="WP_382172059.1">
    <property type="nucleotide sequence ID" value="NZ_JBHRXX010000002.1"/>
</dbReference>
<dbReference type="InterPro" id="IPR051796">
    <property type="entry name" value="ISF_SsuE-like"/>
</dbReference>
<comment type="caution">
    <text evidence="4">The sequence shown here is derived from an EMBL/GenBank/DDBJ whole genome shotgun (WGS) entry which is preliminary data.</text>
</comment>
<dbReference type="Pfam" id="PF02525">
    <property type="entry name" value="Flavodoxin_2"/>
    <property type="match status" value="1"/>
</dbReference>
<gene>
    <name evidence="4" type="ORF">ACFOPI_05910</name>
</gene>